<keyword evidence="2" id="KW-0812">Transmembrane</keyword>
<comment type="caution">
    <text evidence="3">The sequence shown here is derived from an EMBL/GenBank/DDBJ whole genome shotgun (WGS) entry which is preliminary data.</text>
</comment>
<evidence type="ECO:0000313" key="4">
    <source>
        <dbReference type="Proteomes" id="UP000218151"/>
    </source>
</evidence>
<dbReference type="Proteomes" id="UP000218151">
    <property type="component" value="Unassembled WGS sequence"/>
</dbReference>
<keyword evidence="4" id="KW-1185">Reference proteome</keyword>
<gene>
    <name evidence="3" type="ORF">CKY28_03680</name>
</gene>
<feature type="transmembrane region" description="Helical" evidence="2">
    <location>
        <begin position="109"/>
        <end position="127"/>
    </location>
</feature>
<reference evidence="4" key="1">
    <citation type="submission" date="2017-09" db="EMBL/GenBank/DDBJ databases">
        <authorList>
            <person name="Feng G."/>
            <person name="Zhu H."/>
        </authorList>
    </citation>
    <scope>NUCLEOTIDE SEQUENCE [LARGE SCALE GENOMIC DNA]</scope>
    <source>
        <strain evidence="4">1PNM-20</strain>
    </source>
</reference>
<keyword evidence="2" id="KW-1133">Transmembrane helix</keyword>
<proteinExistence type="predicted"/>
<feature type="transmembrane region" description="Helical" evidence="2">
    <location>
        <begin position="281"/>
        <end position="299"/>
    </location>
</feature>
<name>A0A2A2SH02_9SPHN</name>
<dbReference type="Gene3D" id="3.40.50.150">
    <property type="entry name" value="Vaccinia Virus protein VP39"/>
    <property type="match status" value="1"/>
</dbReference>
<feature type="transmembrane region" description="Helical" evidence="2">
    <location>
        <begin position="180"/>
        <end position="200"/>
    </location>
</feature>
<dbReference type="InterPro" id="IPR029063">
    <property type="entry name" value="SAM-dependent_MTases_sf"/>
</dbReference>
<feature type="transmembrane region" description="Helical" evidence="2">
    <location>
        <begin position="12"/>
        <end position="34"/>
    </location>
</feature>
<keyword evidence="1" id="KW-0620">Polyamine biosynthesis</keyword>
<evidence type="ECO:0000256" key="2">
    <source>
        <dbReference type="SAM" id="Phobius"/>
    </source>
</evidence>
<dbReference type="GO" id="GO:0006596">
    <property type="term" value="P:polyamine biosynthetic process"/>
    <property type="evidence" value="ECO:0007669"/>
    <property type="project" value="UniProtKB-KW"/>
</dbReference>
<dbReference type="AlphaFoldDB" id="A0A2A2SH02"/>
<feature type="transmembrane region" description="Helical" evidence="2">
    <location>
        <begin position="365"/>
        <end position="382"/>
    </location>
</feature>
<feature type="transmembrane region" description="Helical" evidence="2">
    <location>
        <begin position="46"/>
        <end position="66"/>
    </location>
</feature>
<dbReference type="RefSeq" id="WP_095997008.1">
    <property type="nucleotide sequence ID" value="NZ_NSLI01000002.1"/>
</dbReference>
<evidence type="ECO:0000313" key="3">
    <source>
        <dbReference type="EMBL" id="PAX08498.1"/>
    </source>
</evidence>
<dbReference type="PANTHER" id="PTHR43317:SF1">
    <property type="entry name" value="THERMOSPERMINE SYNTHASE ACAULIS5"/>
    <property type="match status" value="1"/>
</dbReference>
<dbReference type="EMBL" id="NSLI01000002">
    <property type="protein sequence ID" value="PAX08498.1"/>
    <property type="molecule type" value="Genomic_DNA"/>
</dbReference>
<organism evidence="3 4">
    <name type="scientific">Sphingomonas lenta</name>
    <dbReference type="NCBI Taxonomy" id="1141887"/>
    <lineage>
        <taxon>Bacteria</taxon>
        <taxon>Pseudomonadati</taxon>
        <taxon>Pseudomonadota</taxon>
        <taxon>Alphaproteobacteria</taxon>
        <taxon>Sphingomonadales</taxon>
        <taxon>Sphingomonadaceae</taxon>
        <taxon>Sphingomonas</taxon>
    </lineage>
</organism>
<dbReference type="SUPFAM" id="SSF53335">
    <property type="entry name" value="S-adenosyl-L-methionine-dependent methyltransferases"/>
    <property type="match status" value="1"/>
</dbReference>
<feature type="transmembrane region" description="Helical" evidence="2">
    <location>
        <begin position="305"/>
        <end position="324"/>
    </location>
</feature>
<evidence type="ECO:0008006" key="5">
    <source>
        <dbReference type="Google" id="ProtNLM"/>
    </source>
</evidence>
<feature type="transmembrane region" description="Helical" evidence="2">
    <location>
        <begin position="148"/>
        <end position="168"/>
    </location>
</feature>
<feature type="transmembrane region" description="Helical" evidence="2">
    <location>
        <begin position="336"/>
        <end position="359"/>
    </location>
</feature>
<keyword evidence="2" id="KW-0472">Membrane</keyword>
<protein>
    <recommendedName>
        <fullName evidence="5">Spermidine synthase</fullName>
    </recommendedName>
</protein>
<feature type="transmembrane region" description="Helical" evidence="2">
    <location>
        <begin position="248"/>
        <end position="269"/>
    </location>
</feature>
<dbReference type="PANTHER" id="PTHR43317">
    <property type="entry name" value="THERMOSPERMINE SYNTHASE ACAULIS5"/>
    <property type="match status" value="1"/>
</dbReference>
<sequence length="734" mass="78732">MTDPIVAPAPRRALFVATVLLGSFLLFLVQPMIARMALPRLGGAPAVWNSAMLVYQALLLGGYAYAHAIGRLRPATQGAVHVLLLVVAGAALLPIGLSGMQLPPGAQPALWVPWLLGLSIGPLFFAVSAQAPLIQRWYSTASGGADPYALYAASNLGSFGGLIAYPLLVEPRLSVAEQSWLWSAGYSLLALFVLACAALLPRHAKAEDHHPTSPAPRVRTVLRWIALAAVPSGLMLATSTYITTDIVAGPLLWVVPLGLYLLSFTVAFATRRDLAEILTRVAPLSILLFGGVMVGGYNAMPYLSAGVSLLLLFMVAVALHTTMYDERPAPDRLTGFYLAMSIGGALGGVFAALIAPVLFDWTYEYPLLVLAAGLLVPQLYLTETVKRAWVRHRALAFTVVLAVIALMFVGRLYGPERYFGEDNPGPLFIVVALASLFVIGARPAFTGLLAASLLLFGGLDALQLSLEGDARTRSYFGVYTVRDRPSSRELDHGTTVHGLQLTGSAERERTPTTYYARGSGVGQAMAIAPLLYGPNARIGVVGLGTGTLACYAQPGQRWRFYEIDPTVVGIARDSGQFTYLRRCLPDGRIRLGDARLSLAAEAPGSLDLLALDAFSSDAVPAHLLTREAFATYGRVLSPRGLLLVHISNRFLNLEPVVAEAARLGGWNAAVYEHSPSSLEPAGSASSWVALSRNPDILVATTIRQEGWRPLEKRRGFRPWTDDYSSILPVMNALN</sequence>
<evidence type="ECO:0000256" key="1">
    <source>
        <dbReference type="ARBA" id="ARBA00023115"/>
    </source>
</evidence>
<feature type="transmembrane region" description="Helical" evidence="2">
    <location>
        <begin position="221"/>
        <end position="242"/>
    </location>
</feature>
<feature type="transmembrane region" description="Helical" evidence="2">
    <location>
        <begin position="394"/>
        <end position="414"/>
    </location>
</feature>
<dbReference type="OrthoDB" id="9761985at2"/>
<accession>A0A2A2SH02</accession>
<feature type="transmembrane region" description="Helical" evidence="2">
    <location>
        <begin position="426"/>
        <end position="456"/>
    </location>
</feature>
<feature type="transmembrane region" description="Helical" evidence="2">
    <location>
        <begin position="78"/>
        <end position="97"/>
    </location>
</feature>